<dbReference type="CDD" id="cd01115">
    <property type="entry name" value="SLC13_permease"/>
    <property type="match status" value="1"/>
</dbReference>
<feature type="transmembrane region" description="Helical" evidence="5">
    <location>
        <begin position="220"/>
        <end position="239"/>
    </location>
</feature>
<feature type="transmembrane region" description="Helical" evidence="5">
    <location>
        <begin position="259"/>
        <end position="285"/>
    </location>
</feature>
<dbReference type="AlphaFoldDB" id="A0A855N4Q4"/>
<organism evidence="6 7">
    <name type="scientific">Campylobacter hyointestinalis subsp. hyointestinalis</name>
    <dbReference type="NCBI Taxonomy" id="91352"/>
    <lineage>
        <taxon>Bacteria</taxon>
        <taxon>Pseudomonadati</taxon>
        <taxon>Campylobacterota</taxon>
        <taxon>Epsilonproteobacteria</taxon>
        <taxon>Campylobacterales</taxon>
        <taxon>Campylobacteraceae</taxon>
        <taxon>Campylobacter</taxon>
    </lineage>
</organism>
<dbReference type="PANTHER" id="PTHR10283:SF92">
    <property type="entry name" value="LOW-AFFINITY PHOSPHATE TRANSPORTER PHO91"/>
    <property type="match status" value="1"/>
</dbReference>
<name>A0A855N4Q4_CAMHY</name>
<evidence type="ECO:0000256" key="3">
    <source>
        <dbReference type="ARBA" id="ARBA00022989"/>
    </source>
</evidence>
<dbReference type="EMBL" id="NIQP01000001">
    <property type="protein sequence ID" value="PPB72937.1"/>
    <property type="molecule type" value="Genomic_DNA"/>
</dbReference>
<feature type="transmembrane region" description="Helical" evidence="5">
    <location>
        <begin position="137"/>
        <end position="156"/>
    </location>
</feature>
<evidence type="ECO:0000256" key="4">
    <source>
        <dbReference type="ARBA" id="ARBA00023136"/>
    </source>
</evidence>
<evidence type="ECO:0000256" key="1">
    <source>
        <dbReference type="ARBA" id="ARBA00004141"/>
    </source>
</evidence>
<dbReference type="Pfam" id="PF00939">
    <property type="entry name" value="Na_sulph_symp"/>
    <property type="match status" value="1"/>
</dbReference>
<dbReference type="Proteomes" id="UP000239685">
    <property type="component" value="Unassembled WGS sequence"/>
</dbReference>
<feature type="transmembrane region" description="Helical" evidence="5">
    <location>
        <begin position="480"/>
        <end position="501"/>
    </location>
</feature>
<accession>A0A855N4Q4</accession>
<keyword evidence="2 5" id="KW-0812">Transmembrane</keyword>
<keyword evidence="3 5" id="KW-1133">Transmembrane helix</keyword>
<feature type="transmembrane region" description="Helical" evidence="5">
    <location>
        <begin position="437"/>
        <end position="460"/>
    </location>
</feature>
<comment type="caution">
    <text evidence="6">The sequence shown here is derived from an EMBL/GenBank/DDBJ whole genome shotgun (WGS) entry which is preliminary data.</text>
</comment>
<sequence>MINQNTLGKQISQDTDQNESLLPSIKHNRKSKIIKLYVSIALAMIVWFLPRSIFPFEVTIVEQRVAAIFVLAACLWITEAIAIWTTSVMVIVLMHLSVSTSSFKFFMPPKDASSQILNQYGTFIYYKDIMATFADPIIMLFMGGFILAIAASKYKLDVGLAKALLKPFGTNSQMVLLGFIIMTAFFSMFMSNTATAAMMLAILSPVLISLPSDGKGKISLALAIPIAANVGGIGTPIGTPPNAIAIKYITEKLGTDVSFLGWMMVMVPIMLIILLFSWWILKTLFPFKQKEIKIQIQSGFEKSSKAYIVYGTFALTILLWITDKITGVNANVVALIPFGIFAVTGVITKQDLKLIDWDVLWLVAGGFALGVGLNETGLAQNLVQHIPFDSWPAMLMMIGAGLLCCLMSTFMSNTATAALLIPILAAAGTSMKDSLDALGGIPALLIGLALSASLAMALPISTPPNALAYAKGFIRQKDMATVGIIIGVFGMIVGYFILIMLGKFGLLSF</sequence>
<feature type="transmembrane region" description="Helical" evidence="5">
    <location>
        <begin position="66"/>
        <end position="94"/>
    </location>
</feature>
<feature type="transmembrane region" description="Helical" evidence="5">
    <location>
        <begin position="36"/>
        <end position="54"/>
    </location>
</feature>
<comment type="subcellular location">
    <subcellularLocation>
        <location evidence="1">Membrane</location>
        <topology evidence="1">Multi-pass membrane protein</topology>
    </subcellularLocation>
</comment>
<protein>
    <submittedName>
        <fullName evidence="6">Dihydroorotate dehydrogenase</fullName>
    </submittedName>
</protein>
<proteinExistence type="predicted"/>
<dbReference type="InterPro" id="IPR001898">
    <property type="entry name" value="SLC13A/DASS"/>
</dbReference>
<dbReference type="GO" id="GO:0005886">
    <property type="term" value="C:plasma membrane"/>
    <property type="evidence" value="ECO:0007669"/>
    <property type="project" value="TreeGrafter"/>
</dbReference>
<dbReference type="NCBIfam" id="TIGR00785">
    <property type="entry name" value="dass"/>
    <property type="match status" value="1"/>
</dbReference>
<gene>
    <name evidence="6" type="ORF">CDQ78_00765</name>
</gene>
<feature type="transmembrane region" description="Helical" evidence="5">
    <location>
        <begin position="306"/>
        <end position="322"/>
    </location>
</feature>
<reference evidence="6 7" key="1">
    <citation type="submission" date="2017-06" db="EMBL/GenBank/DDBJ databases">
        <title>Updating the genomic taxonomy and epidemiology of Campylobacter hyointestinalis; discovery in New Zealand farmed ruminants.</title>
        <authorList>
            <person name="Wilkinson D.A."/>
            <person name="Fayaz A."/>
            <person name="Biggs P.J."/>
            <person name="Midwinter A.C."/>
        </authorList>
    </citation>
    <scope>NUCLEOTIDE SEQUENCE [LARGE SCALE GENOMIC DNA]</scope>
    <source>
        <strain evidence="6 7">S1614a</strain>
    </source>
</reference>
<evidence type="ECO:0000313" key="7">
    <source>
        <dbReference type="Proteomes" id="UP000239685"/>
    </source>
</evidence>
<dbReference type="RefSeq" id="WP_051663693.1">
    <property type="nucleotide sequence ID" value="NZ_CBCRTP010000004.1"/>
</dbReference>
<feature type="transmembrane region" description="Helical" evidence="5">
    <location>
        <begin position="393"/>
        <end position="425"/>
    </location>
</feature>
<feature type="transmembrane region" description="Helical" evidence="5">
    <location>
        <begin position="328"/>
        <end position="347"/>
    </location>
</feature>
<evidence type="ECO:0000313" key="6">
    <source>
        <dbReference type="EMBL" id="PPB72937.1"/>
    </source>
</evidence>
<dbReference type="PANTHER" id="PTHR10283">
    <property type="entry name" value="SOLUTE CARRIER FAMILY 13 MEMBER"/>
    <property type="match status" value="1"/>
</dbReference>
<evidence type="ECO:0000256" key="5">
    <source>
        <dbReference type="SAM" id="Phobius"/>
    </source>
</evidence>
<feature type="transmembrane region" description="Helical" evidence="5">
    <location>
        <begin position="176"/>
        <end position="208"/>
    </location>
</feature>
<keyword evidence="4 5" id="KW-0472">Membrane</keyword>
<feature type="transmembrane region" description="Helical" evidence="5">
    <location>
        <begin position="354"/>
        <end position="373"/>
    </location>
</feature>
<evidence type="ECO:0000256" key="2">
    <source>
        <dbReference type="ARBA" id="ARBA00022692"/>
    </source>
</evidence>
<dbReference type="GO" id="GO:0005315">
    <property type="term" value="F:phosphate transmembrane transporter activity"/>
    <property type="evidence" value="ECO:0007669"/>
    <property type="project" value="TreeGrafter"/>
</dbReference>